<dbReference type="Proteomes" id="UP000199585">
    <property type="component" value="Unassembled WGS sequence"/>
</dbReference>
<dbReference type="AlphaFoldDB" id="A0A1H8HBV5"/>
<dbReference type="RefSeq" id="WP_089904576.1">
    <property type="nucleotide sequence ID" value="NZ_FOCI01000020.1"/>
</dbReference>
<evidence type="ECO:0000313" key="3">
    <source>
        <dbReference type="Proteomes" id="UP000199585"/>
    </source>
</evidence>
<feature type="chain" id="PRO_5011709039" description="Oxidoreductase molybdopterin-binding domain-containing protein" evidence="1">
    <location>
        <begin position="21"/>
        <end position="167"/>
    </location>
</feature>
<name>A0A1H8HBV5_9RHOB</name>
<dbReference type="InterPro" id="IPR036374">
    <property type="entry name" value="OxRdtase_Mopterin-bd_sf"/>
</dbReference>
<dbReference type="EMBL" id="FOCI01000020">
    <property type="protein sequence ID" value="SEN53429.1"/>
    <property type="molecule type" value="Genomic_DNA"/>
</dbReference>
<organism evidence="2 3">
    <name type="scientific">Loktanella fryxellensis</name>
    <dbReference type="NCBI Taxonomy" id="245187"/>
    <lineage>
        <taxon>Bacteria</taxon>
        <taxon>Pseudomonadati</taxon>
        <taxon>Pseudomonadota</taxon>
        <taxon>Alphaproteobacteria</taxon>
        <taxon>Rhodobacterales</taxon>
        <taxon>Roseobacteraceae</taxon>
        <taxon>Loktanella</taxon>
    </lineage>
</organism>
<evidence type="ECO:0000313" key="2">
    <source>
        <dbReference type="EMBL" id="SEN53429.1"/>
    </source>
</evidence>
<keyword evidence="3" id="KW-1185">Reference proteome</keyword>
<dbReference type="OrthoDB" id="9798763at2"/>
<dbReference type="STRING" id="245187.SAMN04488003_12026"/>
<keyword evidence="1" id="KW-0732">Signal</keyword>
<reference evidence="2 3" key="1">
    <citation type="submission" date="2016-10" db="EMBL/GenBank/DDBJ databases">
        <authorList>
            <person name="de Groot N.N."/>
        </authorList>
    </citation>
    <scope>NUCLEOTIDE SEQUENCE [LARGE SCALE GENOMIC DNA]</scope>
    <source>
        <strain evidence="2 3">DSM 16213</strain>
    </source>
</reference>
<sequence length="167" mass="17972">MMSRILLAVFLCLPSIPATAADLPSPTGPVVLTVTGQIAHTNADGTAQFDQAMLDALPQRTTTAVTPWLEGSHSFSGPLGSALLDAVGADGARLRVVALNDYAADVPAQDLRDFDVIFATAIDGQALTVRDKGPLFLIYPFDERPELFNEVYFGRSVWQIVRIDVLE</sequence>
<evidence type="ECO:0008006" key="4">
    <source>
        <dbReference type="Google" id="ProtNLM"/>
    </source>
</evidence>
<protein>
    <recommendedName>
        <fullName evidence="4">Oxidoreductase molybdopterin-binding domain-containing protein</fullName>
    </recommendedName>
</protein>
<feature type="signal peptide" evidence="1">
    <location>
        <begin position="1"/>
        <end position="20"/>
    </location>
</feature>
<evidence type="ECO:0000256" key="1">
    <source>
        <dbReference type="SAM" id="SignalP"/>
    </source>
</evidence>
<dbReference type="Gene3D" id="3.90.420.10">
    <property type="entry name" value="Oxidoreductase, molybdopterin-binding domain"/>
    <property type="match status" value="1"/>
</dbReference>
<dbReference type="SUPFAM" id="SSF56524">
    <property type="entry name" value="Oxidoreductase molybdopterin-binding domain"/>
    <property type="match status" value="1"/>
</dbReference>
<proteinExistence type="predicted"/>
<gene>
    <name evidence="2" type="ORF">SAMN04488003_12026</name>
</gene>
<accession>A0A1H8HBV5</accession>